<reference evidence="1 2" key="1">
    <citation type="submission" date="2016-02" db="EMBL/GenBank/DDBJ databases">
        <title>Genome analysis of coral dinoflagellate symbionts highlights evolutionary adaptations to a symbiotic lifestyle.</title>
        <authorList>
            <person name="Aranda M."/>
            <person name="Li Y."/>
            <person name="Liew Y.J."/>
            <person name="Baumgarten S."/>
            <person name="Simakov O."/>
            <person name="Wilson M."/>
            <person name="Piel J."/>
            <person name="Ashoor H."/>
            <person name="Bougouffa S."/>
            <person name="Bajic V.B."/>
            <person name="Ryu T."/>
            <person name="Ravasi T."/>
            <person name="Bayer T."/>
            <person name="Micklem G."/>
            <person name="Kim H."/>
            <person name="Bhak J."/>
            <person name="Lajeunesse T.C."/>
            <person name="Voolstra C.R."/>
        </authorList>
    </citation>
    <scope>NUCLEOTIDE SEQUENCE [LARGE SCALE GENOMIC DNA]</scope>
    <source>
        <strain evidence="1 2">CCMP2467</strain>
    </source>
</reference>
<evidence type="ECO:0000313" key="1">
    <source>
        <dbReference type="EMBL" id="OLP72804.1"/>
    </source>
</evidence>
<dbReference type="EMBL" id="LSRX01006982">
    <property type="protein sequence ID" value="OLP72804.1"/>
    <property type="molecule type" value="Genomic_DNA"/>
</dbReference>
<name>A0A1Q9BQE8_SYMMI</name>
<gene>
    <name evidence="1" type="ORF">AK812_SmicGene48062</name>
</gene>
<dbReference type="AlphaFoldDB" id="A0A1Q9BQE8"/>
<evidence type="ECO:0000313" key="2">
    <source>
        <dbReference type="Proteomes" id="UP000186817"/>
    </source>
</evidence>
<feature type="non-terminal residue" evidence="1">
    <location>
        <position position="48"/>
    </location>
</feature>
<organism evidence="1 2">
    <name type="scientific">Symbiodinium microadriaticum</name>
    <name type="common">Dinoflagellate</name>
    <name type="synonym">Zooxanthella microadriatica</name>
    <dbReference type="NCBI Taxonomy" id="2951"/>
    <lineage>
        <taxon>Eukaryota</taxon>
        <taxon>Sar</taxon>
        <taxon>Alveolata</taxon>
        <taxon>Dinophyceae</taxon>
        <taxon>Suessiales</taxon>
        <taxon>Symbiodiniaceae</taxon>
        <taxon>Symbiodinium</taxon>
    </lineage>
</organism>
<accession>A0A1Q9BQE8</accession>
<proteinExistence type="predicted"/>
<dbReference type="Proteomes" id="UP000186817">
    <property type="component" value="Unassembled WGS sequence"/>
</dbReference>
<comment type="caution">
    <text evidence="1">The sequence shown here is derived from an EMBL/GenBank/DDBJ whole genome shotgun (WGS) entry which is preliminary data.</text>
</comment>
<protein>
    <submittedName>
        <fullName evidence="1">Uncharacterized protein</fullName>
    </submittedName>
</protein>
<sequence>MRWQFTRYDELEYTNKQKENKQGNEEERKQKAMLLFDLPSHGACFEEK</sequence>
<keyword evidence="2" id="KW-1185">Reference proteome</keyword>